<feature type="transmembrane region" description="Helical" evidence="9">
    <location>
        <begin position="66"/>
        <end position="82"/>
    </location>
</feature>
<feature type="domain" description="DUF7134" evidence="12">
    <location>
        <begin position="15"/>
        <end position="166"/>
    </location>
</feature>
<comment type="catalytic activity">
    <reaction evidence="1">
        <text>ATP + protein L-histidine = ADP + protein N-phospho-L-histidine.</text>
        <dbReference type="EC" id="2.7.13.3"/>
    </reaction>
</comment>
<dbReference type="EMBL" id="FUKQ01000010">
    <property type="protein sequence ID" value="SJN20812.1"/>
    <property type="molecule type" value="Genomic_DNA"/>
</dbReference>
<feature type="transmembrane region" description="Helical" evidence="9">
    <location>
        <begin position="88"/>
        <end position="104"/>
    </location>
</feature>
<keyword evidence="7" id="KW-0067">ATP-binding</keyword>
<dbReference type="Pfam" id="PF02518">
    <property type="entry name" value="HATPase_c"/>
    <property type="match status" value="1"/>
</dbReference>
<feature type="transmembrane region" description="Helical" evidence="9">
    <location>
        <begin position="20"/>
        <end position="37"/>
    </location>
</feature>
<dbReference type="PANTHER" id="PTHR24421">
    <property type="entry name" value="NITRATE/NITRITE SENSOR PROTEIN NARX-RELATED"/>
    <property type="match status" value="1"/>
</dbReference>
<evidence type="ECO:0000256" key="4">
    <source>
        <dbReference type="ARBA" id="ARBA00022679"/>
    </source>
</evidence>
<dbReference type="Proteomes" id="UP000188342">
    <property type="component" value="Unassembled WGS sequence"/>
</dbReference>
<keyword evidence="9" id="KW-0472">Membrane</keyword>
<evidence type="ECO:0000256" key="1">
    <source>
        <dbReference type="ARBA" id="ARBA00000085"/>
    </source>
</evidence>
<dbReference type="Pfam" id="PF23539">
    <property type="entry name" value="DUF7134"/>
    <property type="match status" value="1"/>
</dbReference>
<evidence type="ECO:0000313" key="13">
    <source>
        <dbReference type="EMBL" id="SJN20812.1"/>
    </source>
</evidence>
<keyword evidence="5" id="KW-0547">Nucleotide-binding</keyword>
<dbReference type="GO" id="GO:0000155">
    <property type="term" value="F:phosphorelay sensor kinase activity"/>
    <property type="evidence" value="ECO:0007669"/>
    <property type="project" value="InterPro"/>
</dbReference>
<keyword evidence="9" id="KW-1133">Transmembrane helix</keyword>
<evidence type="ECO:0000256" key="8">
    <source>
        <dbReference type="ARBA" id="ARBA00023012"/>
    </source>
</evidence>
<dbReference type="PANTHER" id="PTHR24421:SF10">
    <property type="entry name" value="NITRATE_NITRITE SENSOR PROTEIN NARQ"/>
    <property type="match status" value="1"/>
</dbReference>
<organism evidence="13 14">
    <name type="scientific">Luteococcus japonicus LSP_Lj1</name>
    <dbReference type="NCBI Taxonomy" id="1255658"/>
    <lineage>
        <taxon>Bacteria</taxon>
        <taxon>Bacillati</taxon>
        <taxon>Actinomycetota</taxon>
        <taxon>Actinomycetes</taxon>
        <taxon>Propionibacteriales</taxon>
        <taxon>Propionibacteriaceae</taxon>
        <taxon>Luteococcus</taxon>
    </lineage>
</organism>
<dbReference type="AlphaFoldDB" id="A0A1R4ILM9"/>
<evidence type="ECO:0000256" key="3">
    <source>
        <dbReference type="ARBA" id="ARBA00022553"/>
    </source>
</evidence>
<feature type="domain" description="Signal transduction histidine kinase subgroup 3 dimerisation and phosphoacceptor" evidence="11">
    <location>
        <begin position="202"/>
        <end position="266"/>
    </location>
</feature>
<keyword evidence="9" id="KW-0812">Transmembrane</keyword>
<evidence type="ECO:0000259" key="11">
    <source>
        <dbReference type="Pfam" id="PF07730"/>
    </source>
</evidence>
<feature type="transmembrane region" description="Helical" evidence="9">
    <location>
        <begin position="138"/>
        <end position="161"/>
    </location>
</feature>
<evidence type="ECO:0000259" key="10">
    <source>
        <dbReference type="Pfam" id="PF02518"/>
    </source>
</evidence>
<dbReference type="InterPro" id="IPR003594">
    <property type="entry name" value="HATPase_dom"/>
</dbReference>
<evidence type="ECO:0000259" key="12">
    <source>
        <dbReference type="Pfam" id="PF23539"/>
    </source>
</evidence>
<dbReference type="STRING" id="1255658.FM114_02550"/>
<evidence type="ECO:0000256" key="2">
    <source>
        <dbReference type="ARBA" id="ARBA00012438"/>
    </source>
</evidence>
<evidence type="ECO:0000256" key="9">
    <source>
        <dbReference type="SAM" id="Phobius"/>
    </source>
</evidence>
<feature type="transmembrane region" description="Helical" evidence="9">
    <location>
        <begin position="111"/>
        <end position="132"/>
    </location>
</feature>
<dbReference type="GO" id="GO:0005524">
    <property type="term" value="F:ATP binding"/>
    <property type="evidence" value="ECO:0007669"/>
    <property type="project" value="UniProtKB-KW"/>
</dbReference>
<dbReference type="OrthoDB" id="227596at2"/>
<dbReference type="InterPro" id="IPR050482">
    <property type="entry name" value="Sensor_HK_TwoCompSys"/>
</dbReference>
<proteinExistence type="predicted"/>
<dbReference type="InterPro" id="IPR055558">
    <property type="entry name" value="DUF7134"/>
</dbReference>
<feature type="transmembrane region" description="Helical" evidence="9">
    <location>
        <begin position="43"/>
        <end position="59"/>
    </location>
</feature>
<evidence type="ECO:0000256" key="6">
    <source>
        <dbReference type="ARBA" id="ARBA00022777"/>
    </source>
</evidence>
<dbReference type="InterPro" id="IPR036890">
    <property type="entry name" value="HATPase_C_sf"/>
</dbReference>
<keyword evidence="6 13" id="KW-0418">Kinase</keyword>
<reference evidence="13 14" key="1">
    <citation type="submission" date="2017-02" db="EMBL/GenBank/DDBJ databases">
        <authorList>
            <person name="Peterson S.W."/>
        </authorList>
    </citation>
    <scope>NUCLEOTIDE SEQUENCE [LARGE SCALE GENOMIC DNA]</scope>
    <source>
        <strain evidence="13 14">LSP_Lj1</strain>
    </source>
</reference>
<dbReference type="CDD" id="cd16917">
    <property type="entry name" value="HATPase_UhpB-NarQ-NarX-like"/>
    <property type="match status" value="1"/>
</dbReference>
<feature type="domain" description="Histidine kinase/HSP90-like ATPase" evidence="10">
    <location>
        <begin position="312"/>
        <end position="399"/>
    </location>
</feature>
<evidence type="ECO:0000256" key="7">
    <source>
        <dbReference type="ARBA" id="ARBA00022840"/>
    </source>
</evidence>
<dbReference type="GO" id="GO:0046983">
    <property type="term" value="F:protein dimerization activity"/>
    <property type="evidence" value="ECO:0007669"/>
    <property type="project" value="InterPro"/>
</dbReference>
<dbReference type="Pfam" id="PF07730">
    <property type="entry name" value="HisKA_3"/>
    <property type="match status" value="1"/>
</dbReference>
<dbReference type="RefSeq" id="WP_094763630.1">
    <property type="nucleotide sequence ID" value="NZ_FUKQ01000010.1"/>
</dbReference>
<dbReference type="EC" id="2.7.13.3" evidence="2"/>
<dbReference type="SUPFAM" id="SSF55874">
    <property type="entry name" value="ATPase domain of HSP90 chaperone/DNA topoisomerase II/histidine kinase"/>
    <property type="match status" value="1"/>
</dbReference>
<sequence>MNTLRSSFDELGHATWSLDLAVAGLLFVGTVLPMALFGYGNDVILALLLGTAMCAAVVLRRRNPMLALALVTVFCLLHVVVLPYPTPAIATVLLVAYSVARWVPGRRSRWVLGLGALGSVLGPLRWSTGYYWNLGSWAVGATVVLLEVCVCAGLVVTCYAIGRRVRESAEATRARTLAEAERRALEVSEREQSARMTEANVRAQIARELHDIVAHSLSVMIVQAEGGRALAEKKPERAVEALDTIAETGREALTEMRRIVGVLRGAAQEGAVYAPTPGLADIPEMVSRSDDRVHLYVEGEAPDVPSTLGLTVFRVVQEAVTNFLKHAGAQANCTVTLTYSPSLVVAEISDDGLGAASTTSDGTGHGLEGMRERVASMHGQLLAQPKTTGGFLVRAILPIPLKSDSVAAQEIR</sequence>
<evidence type="ECO:0000256" key="5">
    <source>
        <dbReference type="ARBA" id="ARBA00022741"/>
    </source>
</evidence>
<dbReference type="GO" id="GO:0016020">
    <property type="term" value="C:membrane"/>
    <property type="evidence" value="ECO:0007669"/>
    <property type="project" value="InterPro"/>
</dbReference>
<dbReference type="Gene3D" id="3.30.565.10">
    <property type="entry name" value="Histidine kinase-like ATPase, C-terminal domain"/>
    <property type="match status" value="1"/>
</dbReference>
<keyword evidence="3" id="KW-0597">Phosphoprotein</keyword>
<keyword evidence="4" id="KW-0808">Transferase</keyword>
<dbReference type="InterPro" id="IPR011712">
    <property type="entry name" value="Sig_transdc_His_kin_sub3_dim/P"/>
</dbReference>
<name>A0A1R4ILM9_9ACTN</name>
<keyword evidence="8" id="KW-0902">Two-component regulatory system</keyword>
<accession>A0A1R4ILM9</accession>
<evidence type="ECO:0000313" key="14">
    <source>
        <dbReference type="Proteomes" id="UP000188342"/>
    </source>
</evidence>
<protein>
    <recommendedName>
        <fullName evidence="2">histidine kinase</fullName>
        <ecNumber evidence="2">2.7.13.3</ecNumber>
    </recommendedName>
</protein>
<keyword evidence="14" id="KW-1185">Reference proteome</keyword>
<dbReference type="Gene3D" id="1.20.5.1930">
    <property type="match status" value="1"/>
</dbReference>
<gene>
    <name evidence="13" type="ORF">FM114_02550</name>
</gene>